<dbReference type="SUPFAM" id="SSF88946">
    <property type="entry name" value="Sigma2 domain of RNA polymerase sigma factors"/>
    <property type="match status" value="1"/>
</dbReference>
<gene>
    <name evidence="2" type="ORF">GCM10022402_40380</name>
</gene>
<dbReference type="Gene3D" id="1.10.10.10">
    <property type="entry name" value="Winged helix-like DNA-binding domain superfamily/Winged helix DNA-binding domain"/>
    <property type="match status" value="1"/>
</dbReference>
<evidence type="ECO:0000313" key="3">
    <source>
        <dbReference type="Proteomes" id="UP001500908"/>
    </source>
</evidence>
<evidence type="ECO:0000256" key="1">
    <source>
        <dbReference type="SAM" id="MobiDB-lite"/>
    </source>
</evidence>
<sequence length="481" mass="50078">MTARPEPGGGSSPPTDTEFAVLVSEGRGYEEWYDAFAPGVYRYCWTLIGAGSHEHRDGAGAAACETFLAAVTLIDRLQDRSLLRPWLFSLARTACQNRGFAPHSPYGELVVADEERLAVSTLLQLPPSYRELLELYLRQELTPSQIGLILGFAPETASELCRAALRRVVDLLSERMARPDRPGASQWTLMDVTELLATVNPPDPPAGCRVETLAGCRLAELADERARAAEIVAPLGADGFPLHCERGAGATLLAGEGLLAEETDKGATREAEETQTLPRDRLTTADVPLVNAAEPVAEVGGGEGGGDEEHVRWGRWLTPALAGLATAIVALGLWVLGSTMAGGPAIRIAGSPPPDPVATAPASPSPSTASLTTEISPSEPPTDVETASVAEASSLPTPRPQSSAGGSPERAGHPTPEDSTVAAAPTSQQSATPSTAASTGGDLGDDSPEPASPSPSASEADRHDGPIRGLFGGILDLFQDD</sequence>
<protein>
    <recommendedName>
        <fullName evidence="4">DNA-directed RNA polymerase specialized sigma subunit, sigma24 family</fullName>
    </recommendedName>
</protein>
<evidence type="ECO:0000313" key="2">
    <source>
        <dbReference type="EMBL" id="GAA3758150.1"/>
    </source>
</evidence>
<organism evidence="2 3">
    <name type="scientific">Salinactinospora qingdaonensis</name>
    <dbReference type="NCBI Taxonomy" id="702744"/>
    <lineage>
        <taxon>Bacteria</taxon>
        <taxon>Bacillati</taxon>
        <taxon>Actinomycetota</taxon>
        <taxon>Actinomycetes</taxon>
        <taxon>Streptosporangiales</taxon>
        <taxon>Nocardiopsidaceae</taxon>
        <taxon>Salinactinospora</taxon>
    </lineage>
</organism>
<evidence type="ECO:0008006" key="4">
    <source>
        <dbReference type="Google" id="ProtNLM"/>
    </source>
</evidence>
<feature type="compositionally biased region" description="Low complexity" evidence="1">
    <location>
        <begin position="357"/>
        <end position="373"/>
    </location>
</feature>
<proteinExistence type="predicted"/>
<dbReference type="Gene3D" id="1.10.1740.10">
    <property type="match status" value="1"/>
</dbReference>
<dbReference type="EMBL" id="BAABDD010000026">
    <property type="protein sequence ID" value="GAA3758150.1"/>
    <property type="molecule type" value="Genomic_DNA"/>
</dbReference>
<feature type="compositionally biased region" description="Polar residues" evidence="1">
    <location>
        <begin position="394"/>
        <end position="405"/>
    </location>
</feature>
<comment type="caution">
    <text evidence="2">The sequence shown here is derived from an EMBL/GenBank/DDBJ whole genome shotgun (WGS) entry which is preliminary data.</text>
</comment>
<feature type="compositionally biased region" description="Low complexity" evidence="1">
    <location>
        <begin position="419"/>
        <end position="439"/>
    </location>
</feature>
<accession>A0ABP7G7W4</accession>
<name>A0ABP7G7W4_9ACTN</name>
<keyword evidence="3" id="KW-1185">Reference proteome</keyword>
<dbReference type="InterPro" id="IPR013325">
    <property type="entry name" value="RNA_pol_sigma_r2"/>
</dbReference>
<dbReference type="RefSeq" id="WP_344974804.1">
    <property type="nucleotide sequence ID" value="NZ_BAABDD010000026.1"/>
</dbReference>
<dbReference type="InterPro" id="IPR036388">
    <property type="entry name" value="WH-like_DNA-bd_sf"/>
</dbReference>
<dbReference type="SUPFAM" id="SSF88659">
    <property type="entry name" value="Sigma3 and sigma4 domains of RNA polymerase sigma factors"/>
    <property type="match status" value="1"/>
</dbReference>
<dbReference type="InterPro" id="IPR013324">
    <property type="entry name" value="RNA_pol_sigma_r3/r4-like"/>
</dbReference>
<reference evidence="3" key="1">
    <citation type="journal article" date="2019" name="Int. J. Syst. Evol. Microbiol.">
        <title>The Global Catalogue of Microorganisms (GCM) 10K type strain sequencing project: providing services to taxonomists for standard genome sequencing and annotation.</title>
        <authorList>
            <consortium name="The Broad Institute Genomics Platform"/>
            <consortium name="The Broad Institute Genome Sequencing Center for Infectious Disease"/>
            <person name="Wu L."/>
            <person name="Ma J."/>
        </authorList>
    </citation>
    <scope>NUCLEOTIDE SEQUENCE [LARGE SCALE GENOMIC DNA]</scope>
    <source>
        <strain evidence="3">JCM 17137</strain>
    </source>
</reference>
<dbReference type="Proteomes" id="UP001500908">
    <property type="component" value="Unassembled WGS sequence"/>
</dbReference>
<feature type="region of interest" description="Disordered" evidence="1">
    <location>
        <begin position="347"/>
        <end position="481"/>
    </location>
</feature>